<feature type="transmembrane region" description="Helical" evidence="6">
    <location>
        <begin position="213"/>
        <end position="230"/>
    </location>
</feature>
<keyword evidence="4 6" id="KW-1133">Transmembrane helix</keyword>
<evidence type="ECO:0000313" key="7">
    <source>
        <dbReference type="EMBL" id="GLQ21778.1"/>
    </source>
</evidence>
<evidence type="ECO:0000256" key="1">
    <source>
        <dbReference type="ARBA" id="ARBA00004651"/>
    </source>
</evidence>
<evidence type="ECO:0000256" key="5">
    <source>
        <dbReference type="ARBA" id="ARBA00023136"/>
    </source>
</evidence>
<accession>A0ABQ5V2S7</accession>
<feature type="transmembrane region" description="Helical" evidence="6">
    <location>
        <begin position="175"/>
        <end position="193"/>
    </location>
</feature>
<dbReference type="PANTHER" id="PTHR30250">
    <property type="entry name" value="PST FAMILY PREDICTED COLANIC ACID TRANSPORTER"/>
    <property type="match status" value="1"/>
</dbReference>
<dbReference type="Proteomes" id="UP001161390">
    <property type="component" value="Unassembled WGS sequence"/>
</dbReference>
<feature type="transmembrane region" description="Helical" evidence="6">
    <location>
        <begin position="115"/>
        <end position="136"/>
    </location>
</feature>
<keyword evidence="8" id="KW-1185">Reference proteome</keyword>
<protein>
    <submittedName>
        <fullName evidence="7">Polysaccharide biosynthesis protein</fullName>
    </submittedName>
</protein>
<dbReference type="PANTHER" id="PTHR30250:SF31">
    <property type="entry name" value="INNER MEMBRANE PROTEIN YGHQ"/>
    <property type="match status" value="1"/>
</dbReference>
<dbReference type="EMBL" id="BSNJ01000006">
    <property type="protein sequence ID" value="GLQ21778.1"/>
    <property type="molecule type" value="Genomic_DNA"/>
</dbReference>
<sequence>MTSNRNTLGRTLLAYLPVNLANVLVSFGLIVVLTRLLSAEEFGRYALAMITLQFAHMGAFTWLEAAMARFQARAERDNDEASHLHTLYALGAGLGLFLTFMFLAIVYLLPLSREMQTVLAFALGSAGLQAVFNLGMEAHRASHRIIRYSLTYSGQTLLSFTIGIALVMLTPLRESGPFLGIIIGLLVGLMVDLPRMLSRQSGGRIEAGRARRYAAYGLPLCLSLLLGYTLNSSDVYIIAALMGEASAGQYNAGYNLANRSLEILFVWVSMAMTPTAIAAFEKVGTEASRDVMRSYGASLLWIVMPAAVGIALVSNDAGFILGESVRTEAVQVMPLIAFAGLMNGIVTYYVQRAFMFSGRTQDIVWLMIPPVLLNIGLNFLLIPRFGLMGAVAATLAGYGAALILTVIAARRHYPLPLPIKAAAQIALACAVMAICVQLLPLQRYEPGLVTLIIKAGTGGAAYLATCWIINAADCRTLVRQGLETLAARRRAVEAAS</sequence>
<feature type="transmembrane region" description="Helical" evidence="6">
    <location>
        <begin position="87"/>
        <end position="109"/>
    </location>
</feature>
<feature type="transmembrane region" description="Helical" evidence="6">
    <location>
        <begin position="447"/>
        <end position="469"/>
    </location>
</feature>
<keyword evidence="5 6" id="KW-0472">Membrane</keyword>
<feature type="transmembrane region" description="Helical" evidence="6">
    <location>
        <begin position="421"/>
        <end position="441"/>
    </location>
</feature>
<evidence type="ECO:0000256" key="2">
    <source>
        <dbReference type="ARBA" id="ARBA00022475"/>
    </source>
</evidence>
<name>A0ABQ5V2S7_9PROT</name>
<evidence type="ECO:0000256" key="3">
    <source>
        <dbReference type="ARBA" id="ARBA00022692"/>
    </source>
</evidence>
<feature type="transmembrane region" description="Helical" evidence="6">
    <location>
        <begin position="45"/>
        <end position="66"/>
    </location>
</feature>
<gene>
    <name evidence="7" type="primary">hfsF</name>
    <name evidence="7" type="ORF">GCM10007854_27330</name>
</gene>
<feature type="transmembrane region" description="Helical" evidence="6">
    <location>
        <begin position="363"/>
        <end position="381"/>
    </location>
</feature>
<keyword evidence="2" id="KW-1003">Cell membrane</keyword>
<comment type="subcellular location">
    <subcellularLocation>
        <location evidence="1">Cell membrane</location>
        <topology evidence="1">Multi-pass membrane protein</topology>
    </subcellularLocation>
</comment>
<feature type="transmembrane region" description="Helical" evidence="6">
    <location>
        <begin position="148"/>
        <end position="169"/>
    </location>
</feature>
<feature type="transmembrane region" description="Helical" evidence="6">
    <location>
        <begin position="12"/>
        <end position="33"/>
    </location>
</feature>
<reference evidence="7" key="2">
    <citation type="submission" date="2023-01" db="EMBL/GenBank/DDBJ databases">
        <title>Draft genome sequence of Algimonas porphyrae strain NBRC 108216.</title>
        <authorList>
            <person name="Sun Q."/>
            <person name="Mori K."/>
        </authorList>
    </citation>
    <scope>NUCLEOTIDE SEQUENCE</scope>
    <source>
        <strain evidence="7">NBRC 108216</strain>
    </source>
</reference>
<feature type="transmembrane region" description="Helical" evidence="6">
    <location>
        <begin position="292"/>
        <end position="312"/>
    </location>
</feature>
<evidence type="ECO:0000256" key="6">
    <source>
        <dbReference type="SAM" id="Phobius"/>
    </source>
</evidence>
<evidence type="ECO:0000313" key="8">
    <source>
        <dbReference type="Proteomes" id="UP001161390"/>
    </source>
</evidence>
<feature type="transmembrane region" description="Helical" evidence="6">
    <location>
        <begin position="387"/>
        <end position="409"/>
    </location>
</feature>
<comment type="caution">
    <text evidence="7">The sequence shown here is derived from an EMBL/GenBank/DDBJ whole genome shotgun (WGS) entry which is preliminary data.</text>
</comment>
<keyword evidence="3 6" id="KW-0812">Transmembrane</keyword>
<feature type="transmembrane region" description="Helical" evidence="6">
    <location>
        <begin position="332"/>
        <end position="351"/>
    </location>
</feature>
<evidence type="ECO:0000256" key="4">
    <source>
        <dbReference type="ARBA" id="ARBA00022989"/>
    </source>
</evidence>
<dbReference type="Pfam" id="PF13440">
    <property type="entry name" value="Polysacc_synt_3"/>
    <property type="match status" value="1"/>
</dbReference>
<feature type="transmembrane region" description="Helical" evidence="6">
    <location>
        <begin position="263"/>
        <end position="280"/>
    </location>
</feature>
<dbReference type="InterPro" id="IPR050833">
    <property type="entry name" value="Poly_Biosynth_Transport"/>
</dbReference>
<dbReference type="RefSeq" id="WP_284373695.1">
    <property type="nucleotide sequence ID" value="NZ_BSNJ01000006.1"/>
</dbReference>
<organism evidence="7 8">
    <name type="scientific">Algimonas porphyrae</name>
    <dbReference type="NCBI Taxonomy" id="1128113"/>
    <lineage>
        <taxon>Bacteria</taxon>
        <taxon>Pseudomonadati</taxon>
        <taxon>Pseudomonadota</taxon>
        <taxon>Alphaproteobacteria</taxon>
        <taxon>Maricaulales</taxon>
        <taxon>Robiginitomaculaceae</taxon>
        <taxon>Algimonas</taxon>
    </lineage>
</organism>
<reference evidence="7" key="1">
    <citation type="journal article" date="2014" name="Int. J. Syst. Evol. Microbiol.">
        <title>Complete genome of a new Firmicutes species belonging to the dominant human colonic microbiota ('Ruminococcus bicirculans') reveals two chromosomes and a selective capacity to utilize plant glucans.</title>
        <authorList>
            <consortium name="NISC Comparative Sequencing Program"/>
            <person name="Wegmann U."/>
            <person name="Louis P."/>
            <person name="Goesmann A."/>
            <person name="Henrissat B."/>
            <person name="Duncan S.H."/>
            <person name="Flint H.J."/>
        </authorList>
    </citation>
    <scope>NUCLEOTIDE SEQUENCE</scope>
    <source>
        <strain evidence="7">NBRC 108216</strain>
    </source>
</reference>
<proteinExistence type="predicted"/>